<organism evidence="1 2">
    <name type="scientific">Pseudomonas frederiksbergensis</name>
    <dbReference type="NCBI Taxonomy" id="104087"/>
    <lineage>
        <taxon>Bacteria</taxon>
        <taxon>Pseudomonadati</taxon>
        <taxon>Pseudomonadota</taxon>
        <taxon>Gammaproteobacteria</taxon>
        <taxon>Pseudomonadales</taxon>
        <taxon>Pseudomonadaceae</taxon>
        <taxon>Pseudomonas</taxon>
    </lineage>
</organism>
<name>A0A6L5BXD4_9PSED</name>
<sequence length="179" mass="20142">MDRAVFMTFNDFSNVVNQLKDDADLSLYRSQNYESPFVEVSEVRVDEYDLYNDSRFLALMIGSRADGERILGKGQRELTRSDRKGFVDIRYGGDDEEALGASTFAGDPSETEKAVSSCLARILKKQAHKGVKFADGTVSKIPDSYFWTDAALQSGKNWHYFLGYGVRKIQNKEAGLLPK</sequence>
<dbReference type="EMBL" id="JAAAXX010000001">
    <property type="protein sequence ID" value="KAF2393249.1"/>
    <property type="molecule type" value="Genomic_DNA"/>
</dbReference>
<evidence type="ECO:0000313" key="1">
    <source>
        <dbReference type="EMBL" id="KAF2393249.1"/>
    </source>
</evidence>
<comment type="caution">
    <text evidence="1">The sequence shown here is derived from an EMBL/GenBank/DDBJ whole genome shotgun (WGS) entry which is preliminary data.</text>
</comment>
<evidence type="ECO:0000313" key="2">
    <source>
        <dbReference type="Proteomes" id="UP000475265"/>
    </source>
</evidence>
<dbReference type="Proteomes" id="UP000475265">
    <property type="component" value="Unassembled WGS sequence"/>
</dbReference>
<dbReference type="RefSeq" id="WP_163908869.1">
    <property type="nucleotide sequence ID" value="NZ_JAAAXX010000001.1"/>
</dbReference>
<proteinExistence type="predicted"/>
<gene>
    <name evidence="1" type="ORF">FX983_01212</name>
</gene>
<accession>A0A6L5BXD4</accession>
<reference evidence="1 2" key="1">
    <citation type="submission" date="2019-12" db="EMBL/GenBank/DDBJ databases">
        <title>Endophytic bacteria associated with Panax ginseng seedlings.</title>
        <authorList>
            <person name="Park J.M."/>
            <person name="Shin R."/>
            <person name="Jo S.H."/>
        </authorList>
    </citation>
    <scope>NUCLEOTIDE SEQUENCE [LARGE SCALE GENOMIC DNA]</scope>
    <source>
        <strain evidence="1 2">PgKB32</strain>
    </source>
</reference>
<dbReference type="AlphaFoldDB" id="A0A6L5BXD4"/>
<protein>
    <submittedName>
        <fullName evidence="1">Uncharacterized protein</fullName>
    </submittedName>
</protein>